<dbReference type="SUPFAM" id="SSF52821">
    <property type="entry name" value="Rhodanese/Cell cycle control phosphatase"/>
    <property type="match status" value="1"/>
</dbReference>
<dbReference type="STRING" id="160660.BJI67_12775"/>
<protein>
    <submittedName>
        <fullName evidence="3">Sulfurtransferase</fullName>
    </submittedName>
</protein>
<dbReference type="AlphaFoldDB" id="A0A1A6C6Q8"/>
<keyword evidence="4" id="KW-1185">Reference proteome</keyword>
<evidence type="ECO:0000313" key="4">
    <source>
        <dbReference type="Proteomes" id="UP000029273"/>
    </source>
</evidence>
<dbReference type="PANTHER" id="PTHR45431:SF3">
    <property type="entry name" value="RHODANESE-LIKE DOMAIN-CONTAINING PROTEIN 15, CHLOROPLASTIC"/>
    <property type="match status" value="1"/>
</dbReference>
<organism evidence="3 4">
    <name type="scientific">Acidihalobacter prosperus</name>
    <dbReference type="NCBI Taxonomy" id="160660"/>
    <lineage>
        <taxon>Bacteria</taxon>
        <taxon>Pseudomonadati</taxon>
        <taxon>Pseudomonadota</taxon>
        <taxon>Gammaproteobacteria</taxon>
        <taxon>Chromatiales</taxon>
        <taxon>Ectothiorhodospiraceae</taxon>
        <taxon>Acidihalobacter</taxon>
    </lineage>
</organism>
<gene>
    <name evidence="3" type="ORF">Thpro_021297</name>
</gene>
<dbReference type="EMBL" id="JQSG02000002">
    <property type="protein sequence ID" value="OBS10247.1"/>
    <property type="molecule type" value="Genomic_DNA"/>
</dbReference>
<proteinExistence type="predicted"/>
<feature type="region of interest" description="Disordered" evidence="1">
    <location>
        <begin position="1"/>
        <end position="20"/>
    </location>
</feature>
<dbReference type="InterPro" id="IPR001763">
    <property type="entry name" value="Rhodanese-like_dom"/>
</dbReference>
<dbReference type="Gene3D" id="3.40.250.10">
    <property type="entry name" value="Rhodanese-like domain"/>
    <property type="match status" value="1"/>
</dbReference>
<dbReference type="Pfam" id="PF00581">
    <property type="entry name" value="Rhodanese"/>
    <property type="match status" value="1"/>
</dbReference>
<feature type="compositionally biased region" description="Basic and acidic residues" evidence="1">
    <location>
        <begin position="1"/>
        <end position="19"/>
    </location>
</feature>
<accession>A0A1A6C6Q8</accession>
<dbReference type="SMART" id="SM00450">
    <property type="entry name" value="RHOD"/>
    <property type="match status" value="1"/>
</dbReference>
<evidence type="ECO:0000259" key="2">
    <source>
        <dbReference type="PROSITE" id="PS50206"/>
    </source>
</evidence>
<dbReference type="PANTHER" id="PTHR45431">
    <property type="entry name" value="RHODANESE-LIKE DOMAIN-CONTAINING PROTEIN 15, CHLOROPLASTIC"/>
    <property type="match status" value="1"/>
</dbReference>
<sequence length="155" mass="17228">MDKPASAARERMSDGEARKPAALMPVEANRLLQEEPQTLLVDVRSTMEYLMVGHPVGAVHIAWLDEPDWTPNPRFVAQLRELMLGGSRCIDGNCPAVVLICRSGRRSLEAGQALLDAGFARIYYVEGGFEGPLDAHHRRSTLAGWRFEGLPWEQC</sequence>
<evidence type="ECO:0000313" key="3">
    <source>
        <dbReference type="EMBL" id="OBS10247.1"/>
    </source>
</evidence>
<dbReference type="Proteomes" id="UP000029273">
    <property type="component" value="Unassembled WGS sequence"/>
</dbReference>
<dbReference type="InterPro" id="IPR036873">
    <property type="entry name" value="Rhodanese-like_dom_sf"/>
</dbReference>
<evidence type="ECO:0000256" key="1">
    <source>
        <dbReference type="SAM" id="MobiDB-lite"/>
    </source>
</evidence>
<name>A0A1A6C6Q8_9GAMM</name>
<dbReference type="PROSITE" id="PS50206">
    <property type="entry name" value="RHODANESE_3"/>
    <property type="match status" value="1"/>
</dbReference>
<feature type="domain" description="Rhodanese" evidence="2">
    <location>
        <begin position="34"/>
        <end position="141"/>
    </location>
</feature>
<dbReference type="InterPro" id="IPR052367">
    <property type="entry name" value="Thiosulfate_ST/Rhodanese-like"/>
</dbReference>
<comment type="caution">
    <text evidence="3">The sequence shown here is derived from an EMBL/GenBank/DDBJ whole genome shotgun (WGS) entry which is preliminary data.</text>
</comment>
<dbReference type="GO" id="GO:0016740">
    <property type="term" value="F:transferase activity"/>
    <property type="evidence" value="ECO:0007669"/>
    <property type="project" value="UniProtKB-KW"/>
</dbReference>
<reference evidence="3 4" key="1">
    <citation type="journal article" date="2014" name="Genome Announc.">
        <title>Draft Genome Sequence of the Iron-Oxidizing, Acidophilic, and Halotolerant 'Thiobacillus prosperus' Type Strain DSM 5130.</title>
        <authorList>
            <person name="Ossandon F.J."/>
            <person name="Cardenas J.P."/>
            <person name="Corbett M."/>
            <person name="Quatrini R."/>
            <person name="Holmes D.S."/>
            <person name="Watkin E."/>
        </authorList>
    </citation>
    <scope>NUCLEOTIDE SEQUENCE [LARGE SCALE GENOMIC DNA]</scope>
    <source>
        <strain evidence="3 4">DSM 5130</strain>
    </source>
</reference>